<dbReference type="PANTHER" id="PTHR44086:SF10">
    <property type="entry name" value="THIOSULFATE SULFURTRANSFERASE_RHODANESE-LIKE DOMAIN-CONTAINING PROTEIN 3"/>
    <property type="match status" value="1"/>
</dbReference>
<evidence type="ECO:0000256" key="1">
    <source>
        <dbReference type="SAM" id="SignalP"/>
    </source>
</evidence>
<sequence length="182" mass="19562">MSSALLLRLAGAAARSAARVPLSRGVSAVPASNRRLFSGTATCGQCRSCAGVEVRNTAFRSFCTAPSPVVSYEELKELLGSQSTVLIDVREPWEIKEYGKIPGSINIPVGEVGAALQMKPEEFKEKYCRNIPAKSEGVVFSCLAGVRSLKALDVAVSLGYSRAQHYLGGFDDFVRHEPPVKQ</sequence>
<reference evidence="3" key="1">
    <citation type="journal article" date="2022" name="bioRxiv">
        <title>Sequencing and chromosome-scale assembly of the giantPleurodeles waltlgenome.</title>
        <authorList>
            <person name="Brown T."/>
            <person name="Elewa A."/>
            <person name="Iarovenko S."/>
            <person name="Subramanian E."/>
            <person name="Araus A.J."/>
            <person name="Petzold A."/>
            <person name="Susuki M."/>
            <person name="Suzuki K.-i.T."/>
            <person name="Hayashi T."/>
            <person name="Toyoda A."/>
            <person name="Oliveira C."/>
            <person name="Osipova E."/>
            <person name="Leigh N.D."/>
            <person name="Simon A."/>
            <person name="Yun M.H."/>
        </authorList>
    </citation>
    <scope>NUCLEOTIDE SEQUENCE</scope>
    <source>
        <strain evidence="3">20211129_DDA</strain>
        <tissue evidence="3">Liver</tissue>
    </source>
</reference>
<dbReference type="Proteomes" id="UP001066276">
    <property type="component" value="Chromosome 5"/>
</dbReference>
<dbReference type="EMBL" id="JANPWB010000009">
    <property type="protein sequence ID" value="KAJ1151437.1"/>
    <property type="molecule type" value="Genomic_DNA"/>
</dbReference>
<evidence type="ECO:0000259" key="2">
    <source>
        <dbReference type="PROSITE" id="PS50206"/>
    </source>
</evidence>
<comment type="caution">
    <text evidence="3">The sequence shown here is derived from an EMBL/GenBank/DDBJ whole genome shotgun (WGS) entry which is preliminary data.</text>
</comment>
<feature type="chain" id="PRO_5043395272" description="Rhodanese domain-containing protein" evidence="1">
    <location>
        <begin position="19"/>
        <end position="182"/>
    </location>
</feature>
<evidence type="ECO:0000313" key="4">
    <source>
        <dbReference type="Proteomes" id="UP001066276"/>
    </source>
</evidence>
<dbReference type="PROSITE" id="PS50206">
    <property type="entry name" value="RHODANESE_3"/>
    <property type="match status" value="1"/>
</dbReference>
<dbReference type="SUPFAM" id="SSF52821">
    <property type="entry name" value="Rhodanese/Cell cycle control phosphatase"/>
    <property type="match status" value="1"/>
</dbReference>
<name>A0AAV7RFH4_PLEWA</name>
<dbReference type="AlphaFoldDB" id="A0AAV7RFH4"/>
<proteinExistence type="predicted"/>
<keyword evidence="4" id="KW-1185">Reference proteome</keyword>
<dbReference type="Pfam" id="PF00581">
    <property type="entry name" value="Rhodanese"/>
    <property type="match status" value="1"/>
</dbReference>
<dbReference type="SMART" id="SM00450">
    <property type="entry name" value="RHOD"/>
    <property type="match status" value="1"/>
</dbReference>
<feature type="signal peptide" evidence="1">
    <location>
        <begin position="1"/>
        <end position="18"/>
    </location>
</feature>
<dbReference type="InterPro" id="IPR036873">
    <property type="entry name" value="Rhodanese-like_dom_sf"/>
</dbReference>
<feature type="domain" description="Rhodanese" evidence="2">
    <location>
        <begin position="80"/>
        <end position="182"/>
    </location>
</feature>
<keyword evidence="1" id="KW-0732">Signal</keyword>
<dbReference type="InterPro" id="IPR001763">
    <property type="entry name" value="Rhodanese-like_dom"/>
</dbReference>
<gene>
    <name evidence="3" type="ORF">NDU88_004218</name>
</gene>
<accession>A0AAV7RFH4</accession>
<dbReference type="Gene3D" id="3.40.250.10">
    <property type="entry name" value="Rhodanese-like domain"/>
    <property type="match status" value="1"/>
</dbReference>
<protein>
    <recommendedName>
        <fullName evidence="2">Rhodanese domain-containing protein</fullName>
    </recommendedName>
</protein>
<evidence type="ECO:0000313" key="3">
    <source>
        <dbReference type="EMBL" id="KAJ1151437.1"/>
    </source>
</evidence>
<organism evidence="3 4">
    <name type="scientific">Pleurodeles waltl</name>
    <name type="common">Iberian ribbed newt</name>
    <dbReference type="NCBI Taxonomy" id="8319"/>
    <lineage>
        <taxon>Eukaryota</taxon>
        <taxon>Metazoa</taxon>
        <taxon>Chordata</taxon>
        <taxon>Craniata</taxon>
        <taxon>Vertebrata</taxon>
        <taxon>Euteleostomi</taxon>
        <taxon>Amphibia</taxon>
        <taxon>Batrachia</taxon>
        <taxon>Caudata</taxon>
        <taxon>Salamandroidea</taxon>
        <taxon>Salamandridae</taxon>
        <taxon>Pleurodelinae</taxon>
        <taxon>Pleurodeles</taxon>
    </lineage>
</organism>
<dbReference type="PANTHER" id="PTHR44086">
    <property type="entry name" value="THIOSULFATE SULFURTRANSFERASE RDL2, MITOCHONDRIAL-RELATED"/>
    <property type="match status" value="1"/>
</dbReference>